<evidence type="ECO:0000313" key="5">
    <source>
        <dbReference type="Proteomes" id="UP001465976"/>
    </source>
</evidence>
<feature type="region of interest" description="Disordered" evidence="2">
    <location>
        <begin position="947"/>
        <end position="971"/>
    </location>
</feature>
<proteinExistence type="predicted"/>
<comment type="caution">
    <text evidence="4">The sequence shown here is derived from an EMBL/GenBank/DDBJ whole genome shotgun (WGS) entry which is preliminary data.</text>
</comment>
<dbReference type="InterPro" id="IPR041457">
    <property type="entry name" value="CxC2_KDZ-assoc"/>
</dbReference>
<dbReference type="EMBL" id="JBAHYK010000119">
    <property type="protein sequence ID" value="KAL0578101.1"/>
    <property type="molecule type" value="Genomic_DNA"/>
</dbReference>
<dbReference type="InterPro" id="IPR040521">
    <property type="entry name" value="KDZ"/>
</dbReference>
<evidence type="ECO:0000259" key="3">
    <source>
        <dbReference type="Pfam" id="PF18803"/>
    </source>
</evidence>
<feature type="coiled-coil region" evidence="1">
    <location>
        <begin position="661"/>
        <end position="688"/>
    </location>
</feature>
<dbReference type="PANTHER" id="PTHR33104">
    <property type="entry name" value="SI:DKEY-29D5.2"/>
    <property type="match status" value="1"/>
</dbReference>
<feature type="domain" description="CxC2-like cysteine cluster KDZ transposase-associated" evidence="3">
    <location>
        <begin position="236"/>
        <end position="343"/>
    </location>
</feature>
<feature type="region of interest" description="Disordered" evidence="2">
    <location>
        <begin position="67"/>
        <end position="102"/>
    </location>
</feature>
<dbReference type="Pfam" id="PF18803">
    <property type="entry name" value="CxC2"/>
    <property type="match status" value="1"/>
</dbReference>
<feature type="compositionally biased region" description="Basic residues" evidence="2">
    <location>
        <begin position="1"/>
        <end position="16"/>
    </location>
</feature>
<feature type="compositionally biased region" description="Basic and acidic residues" evidence="2">
    <location>
        <begin position="947"/>
        <end position="959"/>
    </location>
</feature>
<evidence type="ECO:0000256" key="1">
    <source>
        <dbReference type="SAM" id="Coils"/>
    </source>
</evidence>
<evidence type="ECO:0000256" key="2">
    <source>
        <dbReference type="SAM" id="MobiDB-lite"/>
    </source>
</evidence>
<dbReference type="Proteomes" id="UP001465976">
    <property type="component" value="Unassembled WGS sequence"/>
</dbReference>
<sequence>MSTKRRRPAYKNTAKRTRLDAGSTFLDRVNGATSSGVESGEMEADFNMQIPGAFPLPLLDGASSRLEQGEVPKSEEVEVDRGDVQEEDVPRSDNVRNRSKEEIGLPERKAKRTVRSRYPNIDWKERYRAAFLDEIIRHKGRGDYRKQTRCSDCKAGEEEHEVEEGERVKDEGNRPTIRCRECFLQDLVCAKCCVRRHWDNPYHHVEVRVFSPRHSLNIGLTWKQHWTGSLFERTSLAILGLVMQLNHVSGQCSKPVKCYQHLLVIHTNGIHRVNIQFCGCHKAIPQHLQLLRRRLYPTNIKKGRISTVMTFQYLESLQIHTLTTKGSIHDFYRAAERLSDNTGLLPHKSRYRQLLRGIRQWRHLKLLLRGGKGQSTFVEEGEEEQEGSLILKCPSCPHPFINLPPNWQDLASGKEGFLYRLTLCLDANFRLKEQTVSSHSRDPALCDGQGYFVRRKPFERWLEENKKVEDAEDEISNCVPFGAITKQTSKFSKGLRYTGVAGVVCGRTDMIVKVANLNKGERFSIIDYVLGVAMQWWAAISWLLLCYDIACQYFRNFNRRRVRWPSHITLSPLLHILVAIGKLHRPGHKSENHDEFDLNLRPGAAHIDGESCERFWSNHNALSNATKTMGPGARQDLLESQFEFWNWEKYKGIGMSLRIKLRSATEDKEELREDHEDLTANLPKELVEKWEVEVSTWENAPAGKEKVLNPYEIAEEFVGQAEAMKELALEDEDRLKRGEVRYHATSPAGFIALCMDIRDKQEKLRAEVEERTRDPTIRQQGRLTDQRNALRRQILNLEEVRAVYMPGLAQYLRDVQGEEDVVEERAEDITVWMPSSVPVDCRKRVCVPGMGEVEAKLQKGRAHDALDGLRHSLRVKARMLIFKNENVRGQRDSGRANETLNGVAHRVNRFAERYRACRKAYYSLLCTEGDEELPKLEVSDVRNYRDPATIREGPGRRGTNELWEEGESEGQRQMVESEGTITGQHLIPLNRREWEIRSVHGTGETRKRLSWIWTHRGRKISLEDGVDDNELLREEWCKSRARMQRAEEEEMLVREEMRRTLAYLEWAADQWDKKRDTGEIVKKPLKEGRAAYAVEQAAIQRGLRDKFSKLWGEGPEAENADEEDDAEGFDGAVEDAADGLEEEVAIDDDDVYDF</sequence>
<dbReference type="Pfam" id="PF18758">
    <property type="entry name" value="KDZ"/>
    <property type="match status" value="1"/>
</dbReference>
<name>A0ABR3FRL2_9AGAR</name>
<keyword evidence="1" id="KW-0175">Coiled coil</keyword>
<keyword evidence="5" id="KW-1185">Reference proteome</keyword>
<reference evidence="4 5" key="1">
    <citation type="submission" date="2024-02" db="EMBL/GenBank/DDBJ databases">
        <title>A draft genome for the cacao thread blight pathogen Marasmius crinis-equi.</title>
        <authorList>
            <person name="Cohen S.P."/>
            <person name="Baruah I.K."/>
            <person name="Amoako-Attah I."/>
            <person name="Bukari Y."/>
            <person name="Meinhardt L.W."/>
            <person name="Bailey B.A."/>
        </authorList>
    </citation>
    <scope>NUCLEOTIDE SEQUENCE [LARGE SCALE GENOMIC DNA]</scope>
    <source>
        <strain evidence="4 5">GH-76</strain>
    </source>
</reference>
<protein>
    <recommendedName>
        <fullName evidence="3">CxC2-like cysteine cluster KDZ transposase-associated domain-containing protein</fullName>
    </recommendedName>
</protein>
<feature type="region of interest" description="Disordered" evidence="2">
    <location>
        <begin position="1"/>
        <end position="22"/>
    </location>
</feature>
<gene>
    <name evidence="4" type="ORF">V5O48_003880</name>
</gene>
<organism evidence="4 5">
    <name type="scientific">Marasmius crinis-equi</name>
    <dbReference type="NCBI Taxonomy" id="585013"/>
    <lineage>
        <taxon>Eukaryota</taxon>
        <taxon>Fungi</taxon>
        <taxon>Dikarya</taxon>
        <taxon>Basidiomycota</taxon>
        <taxon>Agaricomycotina</taxon>
        <taxon>Agaricomycetes</taxon>
        <taxon>Agaricomycetidae</taxon>
        <taxon>Agaricales</taxon>
        <taxon>Marasmiineae</taxon>
        <taxon>Marasmiaceae</taxon>
        <taxon>Marasmius</taxon>
    </lineage>
</organism>
<accession>A0ABR3FRL2</accession>
<dbReference type="PANTHER" id="PTHR33104:SF2">
    <property type="entry name" value="CXC3 LIKE CYSTEINE CLUSTER DOMAIN-CONTAINING PROTEIN"/>
    <property type="match status" value="1"/>
</dbReference>
<evidence type="ECO:0000313" key="4">
    <source>
        <dbReference type="EMBL" id="KAL0578101.1"/>
    </source>
</evidence>